<evidence type="ECO:0000313" key="2">
    <source>
        <dbReference type="Proteomes" id="UP001162156"/>
    </source>
</evidence>
<comment type="caution">
    <text evidence="1">The sequence shown here is derived from an EMBL/GenBank/DDBJ whole genome shotgun (WGS) entry which is preliminary data.</text>
</comment>
<protein>
    <recommendedName>
        <fullName evidence="3">Ycf1</fullName>
    </recommendedName>
</protein>
<keyword evidence="2" id="KW-1185">Reference proteome</keyword>
<accession>A0AAV8WL52</accession>
<dbReference type="EMBL" id="JANEYF010005767">
    <property type="protein sequence ID" value="KAJ8926961.1"/>
    <property type="molecule type" value="Genomic_DNA"/>
</dbReference>
<name>A0AAV8WL52_9CUCU</name>
<evidence type="ECO:0000313" key="1">
    <source>
        <dbReference type="EMBL" id="KAJ8926961.1"/>
    </source>
</evidence>
<organism evidence="1 2">
    <name type="scientific">Rhamnusium bicolor</name>
    <dbReference type="NCBI Taxonomy" id="1586634"/>
    <lineage>
        <taxon>Eukaryota</taxon>
        <taxon>Metazoa</taxon>
        <taxon>Ecdysozoa</taxon>
        <taxon>Arthropoda</taxon>
        <taxon>Hexapoda</taxon>
        <taxon>Insecta</taxon>
        <taxon>Pterygota</taxon>
        <taxon>Neoptera</taxon>
        <taxon>Endopterygota</taxon>
        <taxon>Coleoptera</taxon>
        <taxon>Polyphaga</taxon>
        <taxon>Cucujiformia</taxon>
        <taxon>Chrysomeloidea</taxon>
        <taxon>Cerambycidae</taxon>
        <taxon>Lepturinae</taxon>
        <taxon>Rhagiini</taxon>
        <taxon>Rhamnusium</taxon>
    </lineage>
</organism>
<gene>
    <name evidence="1" type="ORF">NQ314_020632</name>
</gene>
<evidence type="ECO:0008006" key="3">
    <source>
        <dbReference type="Google" id="ProtNLM"/>
    </source>
</evidence>
<dbReference type="AlphaFoldDB" id="A0AAV8WL52"/>
<dbReference type="Proteomes" id="UP001162156">
    <property type="component" value="Unassembled WGS sequence"/>
</dbReference>
<reference evidence="1" key="1">
    <citation type="journal article" date="2023" name="Insect Mol. Biol.">
        <title>Genome sequencing provides insights into the evolution of gene families encoding plant cell wall-degrading enzymes in longhorned beetles.</title>
        <authorList>
            <person name="Shin N.R."/>
            <person name="Okamura Y."/>
            <person name="Kirsch R."/>
            <person name="Pauchet Y."/>
        </authorList>
    </citation>
    <scope>NUCLEOTIDE SEQUENCE</scope>
    <source>
        <strain evidence="1">RBIC_L_NR</strain>
    </source>
</reference>
<proteinExistence type="predicted"/>
<feature type="non-terminal residue" evidence="1">
    <location>
        <position position="1"/>
    </location>
</feature>
<sequence>SFPTTPREPLLKKLYVDLSNSRIQISNENLQIVPKTWENINQRRQSSSSEDSGEFDFGNYSFPQPLELGNKIMDERYPCNHNRNSWLKYFMILSKLYVPSLN</sequence>